<sequence>MKRTRTRTAGTALALLTVGLLLVGCEPAKNAKAAPPSSPSPTAAASSTGLSYHAPSASPSSTYLPPTRLDDSYFAEGSCARSLNPGGSGTTAHYEMVPCDSPNAEAKVTKRSGTLTGVAAALPHGADCPDGTDLALDLTQNALTDVTRNRSAWACLRNLHDPHPGEPGGGGGPGIVVGDCVYATKTASGSDSVAETRCDGQGDHRPEYKVDKEYVKQTVSLKGSTEQTCPDEATVTFTIPAPPGALAMNPTVACAEPVD</sequence>
<proteinExistence type="predicted"/>
<dbReference type="AlphaFoldDB" id="A0A066YJ43"/>
<feature type="region of interest" description="Disordered" evidence="1">
    <location>
        <begin position="29"/>
        <end position="64"/>
    </location>
</feature>
<dbReference type="Proteomes" id="UP000027178">
    <property type="component" value="Unassembled WGS sequence"/>
</dbReference>
<evidence type="ECO:0008006" key="5">
    <source>
        <dbReference type="Google" id="ProtNLM"/>
    </source>
</evidence>
<dbReference type="PROSITE" id="PS51257">
    <property type="entry name" value="PROKAR_LIPOPROTEIN"/>
    <property type="match status" value="1"/>
</dbReference>
<feature type="chain" id="PRO_5001636008" description="Septum formation-related domain-containing protein" evidence="2">
    <location>
        <begin position="34"/>
        <end position="259"/>
    </location>
</feature>
<evidence type="ECO:0000256" key="2">
    <source>
        <dbReference type="SAM" id="SignalP"/>
    </source>
</evidence>
<accession>A0A066YJ43</accession>
<dbReference type="eggNOG" id="ENOG50320E2">
    <property type="taxonomic scope" value="Bacteria"/>
</dbReference>
<keyword evidence="4" id="KW-1185">Reference proteome</keyword>
<evidence type="ECO:0000313" key="3">
    <source>
        <dbReference type="EMBL" id="KDN81518.1"/>
    </source>
</evidence>
<dbReference type="OrthoDB" id="3295470at2"/>
<dbReference type="RefSeq" id="WP_051653669.1">
    <property type="nucleotide sequence ID" value="NZ_KK853997.1"/>
</dbReference>
<dbReference type="EMBL" id="JNBY01000141">
    <property type="protein sequence ID" value="KDN81518.1"/>
    <property type="molecule type" value="Genomic_DNA"/>
</dbReference>
<gene>
    <name evidence="3" type="ORF">KCH_67560</name>
</gene>
<organism evidence="3 4">
    <name type="scientific">Kitasatospora cheerisanensis KCTC 2395</name>
    <dbReference type="NCBI Taxonomy" id="1348663"/>
    <lineage>
        <taxon>Bacteria</taxon>
        <taxon>Bacillati</taxon>
        <taxon>Actinomycetota</taxon>
        <taxon>Actinomycetes</taxon>
        <taxon>Kitasatosporales</taxon>
        <taxon>Streptomycetaceae</taxon>
        <taxon>Kitasatospora</taxon>
    </lineage>
</organism>
<dbReference type="PATRIC" id="fig|1348663.4.peg.6537"/>
<evidence type="ECO:0000256" key="1">
    <source>
        <dbReference type="SAM" id="MobiDB-lite"/>
    </source>
</evidence>
<comment type="caution">
    <text evidence="3">The sequence shown here is derived from an EMBL/GenBank/DDBJ whole genome shotgun (WGS) entry which is preliminary data.</text>
</comment>
<keyword evidence="2" id="KW-0732">Signal</keyword>
<feature type="compositionally biased region" description="Low complexity" evidence="1">
    <location>
        <begin position="29"/>
        <end position="48"/>
    </location>
</feature>
<feature type="signal peptide" evidence="2">
    <location>
        <begin position="1"/>
        <end position="33"/>
    </location>
</feature>
<evidence type="ECO:0000313" key="4">
    <source>
        <dbReference type="Proteomes" id="UP000027178"/>
    </source>
</evidence>
<name>A0A066YJ43_9ACTN</name>
<dbReference type="HOGENOM" id="CLU_1072741_0_0_11"/>
<protein>
    <recommendedName>
        <fullName evidence="5">Septum formation-related domain-containing protein</fullName>
    </recommendedName>
</protein>
<reference evidence="3 4" key="1">
    <citation type="submission" date="2014-05" db="EMBL/GenBank/DDBJ databases">
        <title>Draft Genome Sequence of Kitasatospora cheerisanensis KCTC 2395.</title>
        <authorList>
            <person name="Nam D.H."/>
        </authorList>
    </citation>
    <scope>NUCLEOTIDE SEQUENCE [LARGE SCALE GENOMIC DNA]</scope>
    <source>
        <strain evidence="3 4">KCTC 2395</strain>
    </source>
</reference>